<proteinExistence type="predicted"/>
<dbReference type="OrthoDB" id="1454576at2"/>
<evidence type="ECO:0000256" key="5">
    <source>
        <dbReference type="SAM" id="Phobius"/>
    </source>
</evidence>
<sequence length="598" mass="67154">MKTPYLFTKTPGTNSRIAVIIAATSLLLSLFYNPYLYNLKGDVGFYLSFLILSASGFILFLFLTVWRRTAGKLLATDLCLILFLVICVFSSVIQGKYHLENESLLTLLQLYLVYWMVRSGGLLFLEALGDLLSIAFVLECCLFVYQLFHPGVDPLLIACKGSFDNSSQLANFLVFTSPLVLYRMNAFRNKAIWPYTVTIYLSIALTMILITQARTAFLTLLVLLLILWKRSGKKNLITRISNKWLALAMLLLFIGSMAIKRGSATGRLLIWQVSARHLGDKPLTGSGYASFPRVYPIWQAGYFGSGKGTAEFRKVAGNVGIAFNEYLNIYLETGIFGLLAFSGILIIILRQKISAENSHRGFYIKLSLAALLLLSLFSYPMQNTTTLLLVFLEVGFLCNMTEGASLIRVSKFVRNVTCLMAAGFCLAAVLYFTQRSLDVHRWKRVRGTVVEGDTDGIREYNEIYRGLCHNVAFTYDYGEMLYHVGLFSDCSKVLEHAALNTVETDNLNLLGLSYQSLKQYKASENCFRINSNMVPGAFYPKYLLVKLYLETKDTVRAMALADTIVNMPVKVHSDQVFIIKNEMTKLVSSGAGNRKQQH</sequence>
<feature type="transmembrane region" description="Helical" evidence="5">
    <location>
        <begin position="329"/>
        <end position="350"/>
    </location>
</feature>
<feature type="transmembrane region" description="Helical" evidence="5">
    <location>
        <begin position="362"/>
        <end position="381"/>
    </location>
</feature>
<reference evidence="8" key="1">
    <citation type="submission" date="2016-04" db="EMBL/GenBank/DDBJ databases">
        <authorList>
            <person name="Chen L."/>
            <person name="Zhuang W."/>
            <person name="Wang G."/>
        </authorList>
    </citation>
    <scope>NUCLEOTIDE SEQUENCE [LARGE SCALE GENOMIC DNA]</scope>
    <source>
        <strain evidence="8">208</strain>
    </source>
</reference>
<feature type="transmembrane region" description="Helical" evidence="5">
    <location>
        <begin position="15"/>
        <end position="33"/>
    </location>
</feature>
<dbReference type="InterPro" id="IPR051533">
    <property type="entry name" value="WaaL-like"/>
</dbReference>
<dbReference type="PANTHER" id="PTHR37422">
    <property type="entry name" value="TEICHURONIC ACID BIOSYNTHESIS PROTEIN TUAE"/>
    <property type="match status" value="1"/>
</dbReference>
<gene>
    <name evidence="7" type="ORF">A4R26_20830</name>
</gene>
<dbReference type="AlphaFoldDB" id="A0A1V9FNB4"/>
<comment type="caution">
    <text evidence="7">The sequence shown here is derived from an EMBL/GenBank/DDBJ whole genome shotgun (WGS) entry which is preliminary data.</text>
</comment>
<keyword evidence="2 5" id="KW-0812">Transmembrane</keyword>
<evidence type="ECO:0000256" key="2">
    <source>
        <dbReference type="ARBA" id="ARBA00022692"/>
    </source>
</evidence>
<feature type="transmembrane region" description="Helical" evidence="5">
    <location>
        <begin position="73"/>
        <end position="93"/>
    </location>
</feature>
<feature type="transmembrane region" description="Helical" evidence="5">
    <location>
        <begin position="240"/>
        <end position="259"/>
    </location>
</feature>
<dbReference type="Proteomes" id="UP000192276">
    <property type="component" value="Unassembled WGS sequence"/>
</dbReference>
<organism evidence="7 8">
    <name type="scientific">Niastella populi</name>
    <dbReference type="NCBI Taxonomy" id="550983"/>
    <lineage>
        <taxon>Bacteria</taxon>
        <taxon>Pseudomonadati</taxon>
        <taxon>Bacteroidota</taxon>
        <taxon>Chitinophagia</taxon>
        <taxon>Chitinophagales</taxon>
        <taxon>Chitinophagaceae</taxon>
        <taxon>Niastella</taxon>
    </lineage>
</organism>
<evidence type="ECO:0000256" key="3">
    <source>
        <dbReference type="ARBA" id="ARBA00022989"/>
    </source>
</evidence>
<evidence type="ECO:0000256" key="1">
    <source>
        <dbReference type="ARBA" id="ARBA00004141"/>
    </source>
</evidence>
<feature type="transmembrane region" description="Helical" evidence="5">
    <location>
        <begin position="412"/>
        <end position="433"/>
    </location>
</feature>
<feature type="domain" description="O-antigen ligase-related" evidence="6">
    <location>
        <begin position="200"/>
        <end position="341"/>
    </location>
</feature>
<keyword evidence="3 5" id="KW-1133">Transmembrane helix</keyword>
<dbReference type="GO" id="GO:0016020">
    <property type="term" value="C:membrane"/>
    <property type="evidence" value="ECO:0007669"/>
    <property type="project" value="UniProtKB-SubCell"/>
</dbReference>
<dbReference type="PANTHER" id="PTHR37422:SF13">
    <property type="entry name" value="LIPOPOLYSACCHARIDE BIOSYNTHESIS PROTEIN PA4999-RELATED"/>
    <property type="match status" value="1"/>
</dbReference>
<evidence type="ECO:0000313" key="7">
    <source>
        <dbReference type="EMBL" id="OQP59833.1"/>
    </source>
</evidence>
<keyword evidence="8" id="KW-1185">Reference proteome</keyword>
<protein>
    <recommendedName>
        <fullName evidence="6">O-antigen ligase-related domain-containing protein</fullName>
    </recommendedName>
</protein>
<dbReference type="Pfam" id="PF04932">
    <property type="entry name" value="Wzy_C"/>
    <property type="match status" value="1"/>
</dbReference>
<feature type="transmembrane region" description="Helical" evidence="5">
    <location>
        <begin position="45"/>
        <end position="67"/>
    </location>
</feature>
<keyword evidence="4 5" id="KW-0472">Membrane</keyword>
<dbReference type="EMBL" id="LWBP01000167">
    <property type="protein sequence ID" value="OQP59833.1"/>
    <property type="molecule type" value="Genomic_DNA"/>
</dbReference>
<name>A0A1V9FNB4_9BACT</name>
<evidence type="ECO:0000256" key="4">
    <source>
        <dbReference type="ARBA" id="ARBA00023136"/>
    </source>
</evidence>
<evidence type="ECO:0000313" key="8">
    <source>
        <dbReference type="Proteomes" id="UP000192276"/>
    </source>
</evidence>
<feature type="transmembrane region" description="Helical" evidence="5">
    <location>
        <begin position="199"/>
        <end position="228"/>
    </location>
</feature>
<dbReference type="InterPro" id="IPR007016">
    <property type="entry name" value="O-antigen_ligase-rel_domated"/>
</dbReference>
<accession>A0A1V9FNB4</accession>
<dbReference type="STRING" id="550983.A4R26_20830"/>
<evidence type="ECO:0000259" key="6">
    <source>
        <dbReference type="Pfam" id="PF04932"/>
    </source>
</evidence>
<comment type="subcellular location">
    <subcellularLocation>
        <location evidence="1">Membrane</location>
        <topology evidence="1">Multi-pass membrane protein</topology>
    </subcellularLocation>
</comment>
<dbReference type="RefSeq" id="WP_081164515.1">
    <property type="nucleotide sequence ID" value="NZ_LWBP01000167.1"/>
</dbReference>